<evidence type="ECO:0000256" key="1">
    <source>
        <dbReference type="SAM" id="Phobius"/>
    </source>
</evidence>
<name>A0ABQ3FWH2_9BURK</name>
<protein>
    <submittedName>
        <fullName evidence="2">Uncharacterized protein</fullName>
    </submittedName>
</protein>
<evidence type="ECO:0000313" key="3">
    <source>
        <dbReference type="Proteomes" id="UP000626210"/>
    </source>
</evidence>
<sequence>MNACTANACGSGKRPCPCPEACQIPELPPVKQFDKVDDAVLIFAFAALVGLLIALVVFIARNPYLFANLFF</sequence>
<proteinExistence type="predicted"/>
<accession>A0ABQ3FWH2</accession>
<keyword evidence="1" id="KW-0472">Membrane</keyword>
<reference evidence="3" key="1">
    <citation type="journal article" date="2019" name="Int. J. Syst. Evol. Microbiol.">
        <title>The Global Catalogue of Microorganisms (GCM) 10K type strain sequencing project: providing services to taxonomists for standard genome sequencing and annotation.</title>
        <authorList>
            <consortium name="The Broad Institute Genomics Platform"/>
            <consortium name="The Broad Institute Genome Sequencing Center for Infectious Disease"/>
            <person name="Wu L."/>
            <person name="Ma J."/>
        </authorList>
    </citation>
    <scope>NUCLEOTIDE SEQUENCE [LARGE SCALE GENOMIC DNA]</scope>
    <source>
        <strain evidence="3">KCTC 23314</strain>
    </source>
</reference>
<dbReference type="EMBL" id="BMYK01000002">
    <property type="protein sequence ID" value="GHC72865.1"/>
    <property type="molecule type" value="Genomic_DNA"/>
</dbReference>
<evidence type="ECO:0000313" key="2">
    <source>
        <dbReference type="EMBL" id="GHC72865.1"/>
    </source>
</evidence>
<feature type="transmembrane region" description="Helical" evidence="1">
    <location>
        <begin position="39"/>
        <end position="60"/>
    </location>
</feature>
<keyword evidence="1" id="KW-0812">Transmembrane</keyword>
<gene>
    <name evidence="2" type="ORF">GCM10007320_09050</name>
</gene>
<dbReference type="RefSeq" id="WP_189685767.1">
    <property type="nucleotide sequence ID" value="NZ_BMYK01000002.1"/>
</dbReference>
<organism evidence="2 3">
    <name type="scientific">Pseudorhodoferax aquiterrae</name>
    <dbReference type="NCBI Taxonomy" id="747304"/>
    <lineage>
        <taxon>Bacteria</taxon>
        <taxon>Pseudomonadati</taxon>
        <taxon>Pseudomonadota</taxon>
        <taxon>Betaproteobacteria</taxon>
        <taxon>Burkholderiales</taxon>
        <taxon>Comamonadaceae</taxon>
    </lineage>
</organism>
<keyword evidence="1" id="KW-1133">Transmembrane helix</keyword>
<comment type="caution">
    <text evidence="2">The sequence shown here is derived from an EMBL/GenBank/DDBJ whole genome shotgun (WGS) entry which is preliminary data.</text>
</comment>
<keyword evidence="3" id="KW-1185">Reference proteome</keyword>
<dbReference type="Proteomes" id="UP000626210">
    <property type="component" value="Unassembled WGS sequence"/>
</dbReference>